<feature type="transmembrane region" description="Helical" evidence="1">
    <location>
        <begin position="32"/>
        <end position="51"/>
    </location>
</feature>
<name>A0ABW1QZZ9_9LACO</name>
<reference evidence="3" key="1">
    <citation type="journal article" date="2019" name="Int. J. Syst. Evol. Microbiol.">
        <title>The Global Catalogue of Microorganisms (GCM) 10K type strain sequencing project: providing services to taxonomists for standard genome sequencing and annotation.</title>
        <authorList>
            <consortium name="The Broad Institute Genomics Platform"/>
            <consortium name="The Broad Institute Genome Sequencing Center for Infectious Disease"/>
            <person name="Wu L."/>
            <person name="Ma J."/>
        </authorList>
    </citation>
    <scope>NUCLEOTIDE SEQUENCE [LARGE SCALE GENOMIC DNA]</scope>
    <source>
        <strain evidence="3">CCM 8932</strain>
    </source>
</reference>
<gene>
    <name evidence="2" type="ORF">ACFP3T_00045</name>
</gene>
<keyword evidence="1" id="KW-0472">Membrane</keyword>
<feature type="transmembrane region" description="Helical" evidence="1">
    <location>
        <begin position="9"/>
        <end position="26"/>
    </location>
</feature>
<feature type="transmembrane region" description="Helical" evidence="1">
    <location>
        <begin position="93"/>
        <end position="113"/>
    </location>
</feature>
<proteinExistence type="predicted"/>
<sequence length="121" mass="13577">MASLVRSKGLLGFVYGVLIIGLYAATQQTTSAPVLVMTAEVLAWLMSLGLWWQVKRVTNEDHVQSLQKLRFAYLPAVGCLFFYNPLIGTRFTYIDGIILAFLVVGSLWGYQIYRGHQTDKS</sequence>
<keyword evidence="3" id="KW-1185">Reference proteome</keyword>
<comment type="caution">
    <text evidence="2">The sequence shown here is derived from an EMBL/GenBank/DDBJ whole genome shotgun (WGS) entry which is preliminary data.</text>
</comment>
<feature type="transmembrane region" description="Helical" evidence="1">
    <location>
        <begin position="71"/>
        <end position="87"/>
    </location>
</feature>
<protein>
    <recommendedName>
        <fullName evidence="4">Integral membrane protein</fullName>
    </recommendedName>
</protein>
<accession>A0ABW1QZZ9</accession>
<evidence type="ECO:0008006" key="4">
    <source>
        <dbReference type="Google" id="ProtNLM"/>
    </source>
</evidence>
<evidence type="ECO:0000313" key="3">
    <source>
        <dbReference type="Proteomes" id="UP001596253"/>
    </source>
</evidence>
<evidence type="ECO:0000313" key="2">
    <source>
        <dbReference type="EMBL" id="MFC6163078.1"/>
    </source>
</evidence>
<organism evidence="2 3">
    <name type="scientific">Lactiplantibacillus dongliensis</name>
    <dbReference type="NCBI Taxonomy" id="2559919"/>
    <lineage>
        <taxon>Bacteria</taxon>
        <taxon>Bacillati</taxon>
        <taxon>Bacillota</taxon>
        <taxon>Bacilli</taxon>
        <taxon>Lactobacillales</taxon>
        <taxon>Lactobacillaceae</taxon>
        <taxon>Lactiplantibacillus</taxon>
    </lineage>
</organism>
<keyword evidence="1" id="KW-0812">Transmembrane</keyword>
<dbReference type="RefSeq" id="WP_137641212.1">
    <property type="nucleotide sequence ID" value="NZ_BJDK01000044.1"/>
</dbReference>
<keyword evidence="1" id="KW-1133">Transmembrane helix</keyword>
<dbReference type="Proteomes" id="UP001596253">
    <property type="component" value="Unassembled WGS sequence"/>
</dbReference>
<dbReference type="EMBL" id="JBHSSD010000001">
    <property type="protein sequence ID" value="MFC6163078.1"/>
    <property type="molecule type" value="Genomic_DNA"/>
</dbReference>
<evidence type="ECO:0000256" key="1">
    <source>
        <dbReference type="SAM" id="Phobius"/>
    </source>
</evidence>